<sequence>MALLVCTTGQSGFLTCTALSSSNGEAYTPAAVPLKSSLLSRVTPTILSSFNSSIQGHGLRWKFSVCPIVTSSRGQINCTLWSGPLSSVRLIIQGKNFQLTDAVKAYIEEKVGIAVQKHANLVREVDVRLSIRGGEVGKGPKIRRCEVTLFTKKHGVVRAEEEAETIYASIDIVSDIIRRKLRKIKEKDGGHGRPSKMRKQPKLGELLSTVVMDVKETRDKELDDLADVEEMRYEKIDDLSDEVVRTKYFEMPPMSPEEALEQLMNVDHDFYAFRNMESGEVNVLYKRKHGGYGLIVPKNNERWENPTMEVPEVPKERQSVN</sequence>
<dbReference type="FunFam" id="3.30.505.50:FF:000003">
    <property type="entry name" value="ribosome-binding factor PSRP1, chloroplastic"/>
    <property type="match status" value="1"/>
</dbReference>
<organism evidence="3">
    <name type="scientific">Picea sitchensis</name>
    <name type="common">Sitka spruce</name>
    <name type="synonym">Pinus sitchensis</name>
    <dbReference type="NCBI Taxonomy" id="3332"/>
    <lineage>
        <taxon>Eukaryota</taxon>
        <taxon>Viridiplantae</taxon>
        <taxon>Streptophyta</taxon>
        <taxon>Embryophyta</taxon>
        <taxon>Tracheophyta</taxon>
        <taxon>Spermatophyta</taxon>
        <taxon>Pinopsida</taxon>
        <taxon>Pinidae</taxon>
        <taxon>Conifers I</taxon>
        <taxon>Pinales</taxon>
        <taxon>Pinaceae</taxon>
        <taxon>Picea</taxon>
    </lineage>
</organism>
<dbReference type="HAMAP" id="MF_00839">
    <property type="entry name" value="HPF"/>
    <property type="match status" value="1"/>
</dbReference>
<dbReference type="InterPro" id="IPR032528">
    <property type="entry name" value="Ribosom_S30AE_C"/>
</dbReference>
<dbReference type="PANTHER" id="PTHR33231">
    <property type="entry name" value="30S RIBOSOMAL PROTEIN"/>
    <property type="match status" value="1"/>
</dbReference>
<dbReference type="GO" id="GO:0045900">
    <property type="term" value="P:negative regulation of translational elongation"/>
    <property type="evidence" value="ECO:0007669"/>
    <property type="project" value="TreeGrafter"/>
</dbReference>
<dbReference type="Pfam" id="PF16321">
    <property type="entry name" value="Ribosom_S30AE_C"/>
    <property type="match status" value="1"/>
</dbReference>
<dbReference type="AlphaFoldDB" id="B8LMC5"/>
<dbReference type="GO" id="GO:0043024">
    <property type="term" value="F:ribosomal small subunit binding"/>
    <property type="evidence" value="ECO:0007669"/>
    <property type="project" value="TreeGrafter"/>
</dbReference>
<dbReference type="Gene3D" id="3.30.505.50">
    <property type="entry name" value="Sigma 54 modulation/S30EA ribosomal protein, C-terminal domain"/>
    <property type="match status" value="1"/>
</dbReference>
<dbReference type="InterPro" id="IPR038416">
    <property type="entry name" value="Ribosom_S30AE_C_sf"/>
</dbReference>
<evidence type="ECO:0000259" key="2">
    <source>
        <dbReference type="Pfam" id="PF16321"/>
    </source>
</evidence>
<dbReference type="NCBIfam" id="TIGR00741">
    <property type="entry name" value="yfiA"/>
    <property type="match status" value="1"/>
</dbReference>
<keyword evidence="1" id="KW-0810">Translation regulation</keyword>
<dbReference type="SUPFAM" id="SSF69754">
    <property type="entry name" value="Ribosome binding protein Y (YfiA homologue)"/>
    <property type="match status" value="1"/>
</dbReference>
<dbReference type="OMA" id="TVRMSWD"/>
<evidence type="ECO:0000313" key="3">
    <source>
        <dbReference type="EMBL" id="ABR16805.1"/>
    </source>
</evidence>
<dbReference type="PANTHER" id="PTHR33231:SF1">
    <property type="entry name" value="30S RIBOSOMAL PROTEIN"/>
    <property type="match status" value="1"/>
</dbReference>
<dbReference type="GO" id="GO:0022627">
    <property type="term" value="C:cytosolic small ribosomal subunit"/>
    <property type="evidence" value="ECO:0007669"/>
    <property type="project" value="TreeGrafter"/>
</dbReference>
<feature type="domain" description="Sigma 54 modulation/S30EA ribosomal protein C-terminal" evidence="2">
    <location>
        <begin position="240"/>
        <end position="294"/>
    </location>
</feature>
<dbReference type="Pfam" id="PF02482">
    <property type="entry name" value="Ribosomal_S30AE"/>
    <property type="match status" value="1"/>
</dbReference>
<proteinExistence type="evidence at transcript level"/>
<dbReference type="InterPro" id="IPR034694">
    <property type="entry name" value="HPF_long/plastid"/>
</dbReference>
<reference evidence="3" key="1">
    <citation type="submission" date="2007-06" db="EMBL/GenBank/DDBJ databases">
        <title>Full length cDNA sequences from Sitka Spruce (Picea sitchensis).</title>
        <authorList>
            <person name="Ralph S.G."/>
            <person name="Chun H.E."/>
            <person name="Liao N."/>
            <person name="Ali J."/>
            <person name="Reid K."/>
            <person name="Kolosova N."/>
            <person name="Cooper N."/>
            <person name="Cullis C."/>
            <person name="Jancsik S."/>
            <person name="Moore R."/>
            <person name="Mayo M."/>
            <person name="Wagner S."/>
            <person name="Holt R.A."/>
            <person name="Jones S.J.M."/>
            <person name="Marra M.A."/>
            <person name="Ritland C.E."/>
            <person name="Ritland K."/>
            <person name="Bohlmann J."/>
        </authorList>
    </citation>
    <scope>NUCLEOTIDE SEQUENCE</scope>
    <source>
        <tissue evidence="3">Green portion of the leader tissue</tissue>
    </source>
</reference>
<dbReference type="InterPro" id="IPR003489">
    <property type="entry name" value="RHF/RaiA"/>
</dbReference>
<dbReference type="CDD" id="cd00552">
    <property type="entry name" value="RaiA"/>
    <property type="match status" value="1"/>
</dbReference>
<dbReference type="FunFam" id="3.30.160.100:FF:000006">
    <property type="entry name" value="Ribosome-binding factor PSRP1, chloroplastic"/>
    <property type="match status" value="1"/>
</dbReference>
<protein>
    <recommendedName>
        <fullName evidence="2">Sigma 54 modulation/S30EA ribosomal protein C-terminal domain-containing protein</fullName>
    </recommendedName>
</protein>
<dbReference type="InterPro" id="IPR036567">
    <property type="entry name" value="RHF-like"/>
</dbReference>
<dbReference type="EMBL" id="EF676938">
    <property type="protein sequence ID" value="ABR16805.1"/>
    <property type="molecule type" value="mRNA"/>
</dbReference>
<accession>B8LMC5</accession>
<evidence type="ECO:0000256" key="1">
    <source>
        <dbReference type="ARBA" id="ARBA00022845"/>
    </source>
</evidence>
<dbReference type="Gene3D" id="3.30.160.100">
    <property type="entry name" value="Ribosome hibernation promotion factor-like"/>
    <property type="match status" value="1"/>
</dbReference>
<dbReference type="InterPro" id="IPR050574">
    <property type="entry name" value="HPF/YfiA_ribosome-assoc"/>
</dbReference>
<name>B8LMC5_PICSI</name>